<dbReference type="Proteomes" id="UP000887013">
    <property type="component" value="Unassembled WGS sequence"/>
</dbReference>
<evidence type="ECO:0000256" key="7">
    <source>
        <dbReference type="ARBA" id="ARBA00023128"/>
    </source>
</evidence>
<accession>A0A8X6U1G0</accession>
<dbReference type="OrthoDB" id="14252at2759"/>
<dbReference type="GO" id="GO:0015227">
    <property type="term" value="F:O-acyl-L-carnitine transmembrane transporter activity"/>
    <property type="evidence" value="ECO:0007669"/>
    <property type="project" value="TreeGrafter"/>
</dbReference>
<gene>
    <name evidence="12" type="primary">SLC25A20</name>
    <name evidence="12" type="ORF">NPIL_540571</name>
</gene>
<comment type="caution">
    <text evidence="12">The sequence shown here is derived from an EMBL/GenBank/DDBJ whole genome shotgun (WGS) entry which is preliminary data.</text>
</comment>
<dbReference type="PANTHER" id="PTHR45624">
    <property type="entry name" value="MITOCHONDRIAL BASIC AMINO ACIDS TRANSPORTER-RELATED"/>
    <property type="match status" value="1"/>
</dbReference>
<feature type="repeat" description="Solcar" evidence="9">
    <location>
        <begin position="7"/>
        <end position="98"/>
    </location>
</feature>
<keyword evidence="13" id="KW-1185">Reference proteome</keyword>
<evidence type="ECO:0000256" key="10">
    <source>
        <dbReference type="RuleBase" id="RU000488"/>
    </source>
</evidence>
<organism evidence="12 13">
    <name type="scientific">Nephila pilipes</name>
    <name type="common">Giant wood spider</name>
    <name type="synonym">Nephila maculata</name>
    <dbReference type="NCBI Taxonomy" id="299642"/>
    <lineage>
        <taxon>Eukaryota</taxon>
        <taxon>Metazoa</taxon>
        <taxon>Ecdysozoa</taxon>
        <taxon>Arthropoda</taxon>
        <taxon>Chelicerata</taxon>
        <taxon>Arachnida</taxon>
        <taxon>Araneae</taxon>
        <taxon>Araneomorphae</taxon>
        <taxon>Entelegynae</taxon>
        <taxon>Araneoidea</taxon>
        <taxon>Nephilidae</taxon>
        <taxon>Nephila</taxon>
    </lineage>
</organism>
<dbReference type="PANTHER" id="PTHR45624:SF4">
    <property type="entry name" value="CONGESTED-LIKE TRACHEA PROTEIN-RELATED"/>
    <property type="match status" value="1"/>
</dbReference>
<evidence type="ECO:0000256" key="6">
    <source>
        <dbReference type="ARBA" id="ARBA00022989"/>
    </source>
</evidence>
<keyword evidence="5" id="KW-0677">Repeat</keyword>
<reference evidence="12" key="1">
    <citation type="submission" date="2020-08" db="EMBL/GenBank/DDBJ databases">
        <title>Multicomponent nature underlies the extraordinary mechanical properties of spider dragline silk.</title>
        <authorList>
            <person name="Kono N."/>
            <person name="Nakamura H."/>
            <person name="Mori M."/>
            <person name="Yoshida Y."/>
            <person name="Ohtoshi R."/>
            <person name="Malay A.D."/>
            <person name="Moran D.A.P."/>
            <person name="Tomita M."/>
            <person name="Numata K."/>
            <person name="Arakawa K."/>
        </authorList>
    </citation>
    <scope>NUCLEOTIDE SEQUENCE</scope>
</reference>
<evidence type="ECO:0000256" key="1">
    <source>
        <dbReference type="ARBA" id="ARBA00004225"/>
    </source>
</evidence>
<dbReference type="GO" id="GO:0006839">
    <property type="term" value="P:mitochondrial transport"/>
    <property type="evidence" value="ECO:0007669"/>
    <property type="project" value="TreeGrafter"/>
</dbReference>
<dbReference type="GO" id="GO:1902603">
    <property type="term" value="P:carnitine transmembrane transport"/>
    <property type="evidence" value="ECO:0007669"/>
    <property type="project" value="TreeGrafter"/>
</dbReference>
<keyword evidence="4 9" id="KW-0812">Transmembrane</keyword>
<comment type="subcellular location">
    <subcellularLocation>
        <location evidence="1">Mitochondrion membrane</location>
        <topology evidence="1">Multi-pass membrane protein</topology>
    </subcellularLocation>
</comment>
<dbReference type="GO" id="GO:0031966">
    <property type="term" value="C:mitochondrial membrane"/>
    <property type="evidence" value="ECO:0007669"/>
    <property type="project" value="UniProtKB-SubCell"/>
</dbReference>
<keyword evidence="8 9" id="KW-0472">Membrane</keyword>
<dbReference type="InterPro" id="IPR018108">
    <property type="entry name" value="MCP_transmembrane"/>
</dbReference>
<keyword evidence="3 10" id="KW-0813">Transport</keyword>
<name>A0A8X6U1G0_NEPPI</name>
<feature type="transmembrane region" description="Helical" evidence="11">
    <location>
        <begin position="107"/>
        <end position="127"/>
    </location>
</feature>
<dbReference type="FunFam" id="1.50.40.10:FF:000040">
    <property type="entry name" value="mitochondrial carnitine/acylcarnitine carrier protein"/>
    <property type="match status" value="1"/>
</dbReference>
<keyword evidence="6 11" id="KW-1133">Transmembrane helix</keyword>
<keyword evidence="7" id="KW-0496">Mitochondrion</keyword>
<protein>
    <submittedName>
        <fullName evidence="12">Uncharacterized protein</fullName>
    </submittedName>
</protein>
<feature type="repeat" description="Solcar" evidence="9">
    <location>
        <begin position="107"/>
        <end position="198"/>
    </location>
</feature>
<dbReference type="EMBL" id="BMAW01118488">
    <property type="protein sequence ID" value="GFT80076.1"/>
    <property type="molecule type" value="Genomic_DNA"/>
</dbReference>
<dbReference type="Gene3D" id="1.50.40.10">
    <property type="entry name" value="Mitochondrial carrier domain"/>
    <property type="match status" value="1"/>
</dbReference>
<dbReference type="Pfam" id="PF00153">
    <property type="entry name" value="Mito_carr"/>
    <property type="match status" value="2"/>
</dbReference>
<dbReference type="InterPro" id="IPR050567">
    <property type="entry name" value="Mitochondrial_Carrier"/>
</dbReference>
<proteinExistence type="inferred from homology"/>
<evidence type="ECO:0000256" key="3">
    <source>
        <dbReference type="ARBA" id="ARBA00022448"/>
    </source>
</evidence>
<evidence type="ECO:0000256" key="11">
    <source>
        <dbReference type="SAM" id="Phobius"/>
    </source>
</evidence>
<evidence type="ECO:0000313" key="13">
    <source>
        <dbReference type="Proteomes" id="UP000887013"/>
    </source>
</evidence>
<evidence type="ECO:0000256" key="4">
    <source>
        <dbReference type="ARBA" id="ARBA00022692"/>
    </source>
</evidence>
<sequence>MSEKQRTSPIKNFIAGGVGGICCVAAGHPLDTIKVRLQTMPKPASGALPMYTGTFDCAKKTILKEGFLGLYKGMAAPITGVTPMFAVCFFGFGVGKRLQQKHPEEQLSYIQLFNAGMLSGVFTTAIMTPGERIKCLLQVQQAAGSGAEIKYAGPVDCVKKLYKEGGIRSIYKGTAATLIREKRRVRGIGKGHVSGTNWNVIAVQLLLLFLFDDDCGLDDYFPSSLGSETSEYDITSDEENFDCDYSPKDAQR</sequence>
<dbReference type="InterPro" id="IPR023395">
    <property type="entry name" value="MCP_dom_sf"/>
</dbReference>
<evidence type="ECO:0000256" key="8">
    <source>
        <dbReference type="ARBA" id="ARBA00023136"/>
    </source>
</evidence>
<evidence type="ECO:0000256" key="2">
    <source>
        <dbReference type="ARBA" id="ARBA00006375"/>
    </source>
</evidence>
<dbReference type="PROSITE" id="PS50920">
    <property type="entry name" value="SOLCAR"/>
    <property type="match status" value="2"/>
</dbReference>
<evidence type="ECO:0000256" key="9">
    <source>
        <dbReference type="PROSITE-ProRule" id="PRU00282"/>
    </source>
</evidence>
<comment type="similarity">
    <text evidence="2 10">Belongs to the mitochondrial carrier (TC 2.A.29) family.</text>
</comment>
<feature type="transmembrane region" description="Helical" evidence="11">
    <location>
        <begin position="74"/>
        <end position="95"/>
    </location>
</feature>
<feature type="transmembrane region" description="Helical" evidence="11">
    <location>
        <begin position="12"/>
        <end position="30"/>
    </location>
</feature>
<dbReference type="AlphaFoldDB" id="A0A8X6U1G0"/>
<evidence type="ECO:0000256" key="5">
    <source>
        <dbReference type="ARBA" id="ARBA00022737"/>
    </source>
</evidence>
<evidence type="ECO:0000313" key="12">
    <source>
        <dbReference type="EMBL" id="GFT80076.1"/>
    </source>
</evidence>
<dbReference type="SUPFAM" id="SSF103506">
    <property type="entry name" value="Mitochondrial carrier"/>
    <property type="match status" value="1"/>
</dbReference>